<gene>
    <name evidence="5" type="ORF">JR316_005439</name>
</gene>
<feature type="compositionally biased region" description="Low complexity" evidence="1">
    <location>
        <begin position="988"/>
        <end position="999"/>
    </location>
</feature>
<proteinExistence type="predicted"/>
<feature type="region of interest" description="Disordered" evidence="1">
    <location>
        <begin position="734"/>
        <end position="813"/>
    </location>
</feature>
<feature type="signal peptide" evidence="3">
    <location>
        <begin position="1"/>
        <end position="22"/>
    </location>
</feature>
<dbReference type="GO" id="GO:0016020">
    <property type="term" value="C:membrane"/>
    <property type="evidence" value="ECO:0007669"/>
    <property type="project" value="TreeGrafter"/>
</dbReference>
<feature type="transmembrane region" description="Helical" evidence="2">
    <location>
        <begin position="611"/>
        <end position="633"/>
    </location>
</feature>
<dbReference type="EMBL" id="JAFIQS010000005">
    <property type="protein sequence ID" value="KAG5168885.1"/>
    <property type="molecule type" value="Genomic_DNA"/>
</dbReference>
<feature type="transmembrane region" description="Helical" evidence="2">
    <location>
        <begin position="532"/>
        <end position="553"/>
    </location>
</feature>
<feature type="region of interest" description="Disordered" evidence="1">
    <location>
        <begin position="975"/>
        <end position="1011"/>
    </location>
</feature>
<protein>
    <recommendedName>
        <fullName evidence="4">TRP C-terminal domain-containing protein</fullName>
    </recommendedName>
</protein>
<keyword evidence="3" id="KW-0732">Signal</keyword>
<feature type="region of interest" description="Disordered" evidence="1">
    <location>
        <begin position="1025"/>
        <end position="1131"/>
    </location>
</feature>
<dbReference type="InterPro" id="IPR010308">
    <property type="entry name" value="TRP_C"/>
</dbReference>
<dbReference type="GO" id="GO:0055085">
    <property type="term" value="P:transmembrane transport"/>
    <property type="evidence" value="ECO:0007669"/>
    <property type="project" value="TreeGrafter"/>
</dbReference>
<dbReference type="Pfam" id="PF06011">
    <property type="entry name" value="TRP"/>
    <property type="match status" value="2"/>
</dbReference>
<feature type="compositionally biased region" description="Polar residues" evidence="1">
    <location>
        <begin position="1081"/>
        <end position="1090"/>
    </location>
</feature>
<feature type="transmembrane region" description="Helical" evidence="2">
    <location>
        <begin position="673"/>
        <end position="695"/>
    </location>
</feature>
<dbReference type="InterPro" id="IPR040241">
    <property type="entry name" value="TRP_Flc/Pkd2-like"/>
</dbReference>
<feature type="domain" description="TRP C-terminal" evidence="4">
    <location>
        <begin position="250"/>
        <end position="391"/>
    </location>
</feature>
<name>A0A8H7Y0E2_PSICU</name>
<feature type="compositionally biased region" description="Polar residues" evidence="1">
    <location>
        <begin position="752"/>
        <end position="761"/>
    </location>
</feature>
<feature type="transmembrane region" description="Helical" evidence="2">
    <location>
        <begin position="375"/>
        <end position="398"/>
    </location>
</feature>
<evidence type="ECO:0000256" key="3">
    <source>
        <dbReference type="SAM" id="SignalP"/>
    </source>
</evidence>
<evidence type="ECO:0000256" key="2">
    <source>
        <dbReference type="SAM" id="Phobius"/>
    </source>
</evidence>
<dbReference type="PANTHER" id="PTHR31145:SF6">
    <property type="entry name" value="INTEGRAL MEMBRANE PROTEIN (AFU_ORTHOLOGUE AFUA_7G01610)"/>
    <property type="match status" value="1"/>
</dbReference>
<keyword evidence="2" id="KW-1133">Transmembrane helix</keyword>
<evidence type="ECO:0000259" key="4">
    <source>
        <dbReference type="Pfam" id="PF06011"/>
    </source>
</evidence>
<keyword evidence="2" id="KW-0472">Membrane</keyword>
<feature type="chain" id="PRO_5034323875" description="TRP C-terminal domain-containing protein" evidence="3">
    <location>
        <begin position="23"/>
        <end position="1131"/>
    </location>
</feature>
<reference evidence="5" key="1">
    <citation type="submission" date="2021-02" db="EMBL/GenBank/DDBJ databases">
        <title>Psilocybe cubensis genome.</title>
        <authorList>
            <person name="Mckernan K.J."/>
            <person name="Crawford S."/>
            <person name="Trippe A."/>
            <person name="Kane L.T."/>
            <person name="Mclaughlin S."/>
        </authorList>
    </citation>
    <scope>NUCLEOTIDE SEQUENCE [LARGE SCALE GENOMIC DNA]</scope>
    <source>
        <strain evidence="5">MGC-MH-2018</strain>
    </source>
</reference>
<evidence type="ECO:0000313" key="5">
    <source>
        <dbReference type="EMBL" id="KAG5168885.1"/>
    </source>
</evidence>
<feature type="compositionally biased region" description="Basic residues" evidence="1">
    <location>
        <begin position="734"/>
        <end position="751"/>
    </location>
</feature>
<dbReference type="OrthoDB" id="5312224at2759"/>
<keyword evidence="2" id="KW-0812">Transmembrane</keyword>
<feature type="compositionally biased region" description="Acidic residues" evidence="1">
    <location>
        <begin position="1027"/>
        <end position="1037"/>
    </location>
</feature>
<organism evidence="5">
    <name type="scientific">Psilocybe cubensis</name>
    <name type="common">Psychedelic mushroom</name>
    <name type="synonym">Stropharia cubensis</name>
    <dbReference type="NCBI Taxonomy" id="181762"/>
    <lineage>
        <taxon>Eukaryota</taxon>
        <taxon>Fungi</taxon>
        <taxon>Dikarya</taxon>
        <taxon>Basidiomycota</taxon>
        <taxon>Agaricomycotina</taxon>
        <taxon>Agaricomycetes</taxon>
        <taxon>Agaricomycetidae</taxon>
        <taxon>Agaricales</taxon>
        <taxon>Agaricineae</taxon>
        <taxon>Strophariaceae</taxon>
        <taxon>Psilocybe</taxon>
    </lineage>
</organism>
<feature type="region of interest" description="Disordered" evidence="1">
    <location>
        <begin position="895"/>
        <end position="914"/>
    </location>
</feature>
<feature type="transmembrane region" description="Helical" evidence="2">
    <location>
        <begin position="503"/>
        <end position="520"/>
    </location>
</feature>
<feature type="compositionally biased region" description="Basic residues" evidence="1">
    <location>
        <begin position="1041"/>
        <end position="1055"/>
    </location>
</feature>
<sequence>MRVYLPPVLLYITFVLIPSVIADPISIPIQDCFDDSQSSSSQKFDVNTVYGQVLQNEEFGRYLNLTVIGNSPQDIVGSTNRSGSLATLFTTSSVLTLNAWSNSSYLCQNMRPQSPLPELTSLDGTFCPIASGPFAFSSTIPWGRDRELTTLITRLRAVDPFGKELLCLDMLITPLNPRVNSPYGNAKIIFWSTVGLAIAYWIVVGIARIVSAWNRGITRPGRGLWSRAQSAGYILASAISGERLATSPALMRFCTPSMRDVIFHTQWCAILAMVAVEWPQFVYPLLTQTAWSTLSYNISLTQSSQSHHWDPLNTSRYSPPDGFADQLSDSQSPIFIDPSVPNVIYSLPPDATHGISSFAYTLGIRPQDLFPTCMIIFLGIIAAAIVISILICVIDYTVGLFGGSGGGQGHGTGMNRLTRSRSPAFGSKELGDAALPSAIDESKSLTGSAPGLSASGKFPNAKFSLPLPSSGVSSERGINSHRSWWRLRSDFGAFHGSVLHGNLVRILVLFHLPVTVFSCYQMTLKDVVGTSSIVLAALSFVIFSILVPAHLVIRVTFTTTNKLYDETKTLLSLGPLYNHYRHGSQLFASLFFATNIAFGVTVGAGQKSGTAQAIIILVVEVISALVTSIWLPWGSGASMGLISFLFCVARIVIAVLLVILTQAISIGPGPGGWVAYGILIILALVYLALIFMLAVKLLEALVRIVGRVGFDRSRHVVDSGLLGACGLLGCCGSRKRSRRNSRRRHSHRRKMNNTSPSQIQTRDSDLSSYMPPVGGIQPIDGTSTPPRFLNTESRKGSANSQPPSVLRPEHANRPYKEELVDSEDEGYIMGAWQPFPRPASGYTPVSNVPQIGHTPQPKASPSSNMSNSVPTSGFSRVGGGRAHIDTPYAINTGSTHTFPSIGQHSQVQPVGNQSTSALGGSPLFYERGMDSDENIPLSVANVEVAVGVNGLPSGAMMPVHTRTKSQTAIIDYLPSGPASSQSMSRVFQQQQDLGQSSLGPRQTHVSEDTFLRPPEAMAAHKFVVGDNDVDDDDDSGDEQNHKKRKPWYRLRRNRPHSMAGGQASTPNLGKAAVDEELGGLNTENTPQPQKSFVVIRKPPSASMGRLNAAAPSSGANTSATYPKASSRPPTR</sequence>
<feature type="domain" description="TRP C-terminal" evidence="4">
    <location>
        <begin position="496"/>
        <end position="703"/>
    </location>
</feature>
<evidence type="ECO:0000256" key="1">
    <source>
        <dbReference type="SAM" id="MobiDB-lite"/>
    </source>
</evidence>
<feature type="transmembrane region" description="Helical" evidence="2">
    <location>
        <begin position="639"/>
        <end position="661"/>
    </location>
</feature>
<feature type="compositionally biased region" description="Polar residues" evidence="1">
    <location>
        <begin position="857"/>
        <end position="874"/>
    </location>
</feature>
<comment type="caution">
    <text evidence="5">The sequence shown here is derived from an EMBL/GenBank/DDBJ whole genome shotgun (WGS) entry which is preliminary data.</text>
</comment>
<feature type="compositionally biased region" description="Polar residues" evidence="1">
    <location>
        <begin position="977"/>
        <end position="987"/>
    </location>
</feature>
<dbReference type="PANTHER" id="PTHR31145">
    <property type="entry name" value="INTEGRAL MEMBRANE PROTEIN (AFU_ORTHOLOGUE AFUA_7G01610)"/>
    <property type="match status" value="1"/>
</dbReference>
<feature type="region of interest" description="Disordered" evidence="1">
    <location>
        <begin position="841"/>
        <end position="884"/>
    </location>
</feature>
<feature type="transmembrane region" description="Helical" evidence="2">
    <location>
        <begin position="586"/>
        <end position="604"/>
    </location>
</feature>
<accession>A0A8H7Y0E2</accession>
<dbReference type="AlphaFoldDB" id="A0A8H7Y0E2"/>
<feature type="transmembrane region" description="Helical" evidence="2">
    <location>
        <begin position="188"/>
        <end position="210"/>
    </location>
</feature>